<evidence type="ECO:0008006" key="4">
    <source>
        <dbReference type="Google" id="ProtNLM"/>
    </source>
</evidence>
<organism evidence="2 3">
    <name type="scientific">Desulfobaculum bizertense DSM 18034</name>
    <dbReference type="NCBI Taxonomy" id="1121442"/>
    <lineage>
        <taxon>Bacteria</taxon>
        <taxon>Pseudomonadati</taxon>
        <taxon>Thermodesulfobacteriota</taxon>
        <taxon>Desulfovibrionia</taxon>
        <taxon>Desulfovibrionales</taxon>
        <taxon>Desulfovibrionaceae</taxon>
        <taxon>Desulfobaculum</taxon>
    </lineage>
</organism>
<proteinExistence type="predicted"/>
<feature type="signal peptide" evidence="1">
    <location>
        <begin position="1"/>
        <end position="23"/>
    </location>
</feature>
<sequence>MMSTRRNALFVLFALLFSTLCLAGCGKKVWPEAVIQEDTFAFSNVKGTLVNGQLTVTADITGSTSNVKRVWLELTNDADCPGCPFKVSKRFEFIPGTSGITLNKGALTIVQGDLGDGPFMWRLYGDNAQQSIEGVASDALVAP</sequence>
<evidence type="ECO:0000313" key="2">
    <source>
        <dbReference type="EMBL" id="SKA71136.1"/>
    </source>
</evidence>
<dbReference type="EMBL" id="FUYA01000004">
    <property type="protein sequence ID" value="SKA71136.1"/>
    <property type="molecule type" value="Genomic_DNA"/>
</dbReference>
<keyword evidence="3" id="KW-1185">Reference proteome</keyword>
<dbReference type="Proteomes" id="UP000189733">
    <property type="component" value="Unassembled WGS sequence"/>
</dbReference>
<dbReference type="AlphaFoldDB" id="A0A1T4W1L0"/>
<gene>
    <name evidence="2" type="ORF">SAMN02745702_01420</name>
</gene>
<dbReference type="OrthoDB" id="5470981at2"/>
<dbReference type="RefSeq" id="WP_078684714.1">
    <property type="nucleotide sequence ID" value="NZ_FUYA01000004.1"/>
</dbReference>
<accession>A0A1T4W1L0</accession>
<evidence type="ECO:0000256" key="1">
    <source>
        <dbReference type="SAM" id="SignalP"/>
    </source>
</evidence>
<evidence type="ECO:0000313" key="3">
    <source>
        <dbReference type="Proteomes" id="UP000189733"/>
    </source>
</evidence>
<name>A0A1T4W1L0_9BACT</name>
<protein>
    <recommendedName>
        <fullName evidence="4">Lipoprotein</fullName>
    </recommendedName>
</protein>
<dbReference type="STRING" id="1121442.SAMN02745702_01420"/>
<reference evidence="2 3" key="1">
    <citation type="submission" date="2017-02" db="EMBL/GenBank/DDBJ databases">
        <authorList>
            <person name="Peterson S.W."/>
        </authorList>
    </citation>
    <scope>NUCLEOTIDE SEQUENCE [LARGE SCALE GENOMIC DNA]</scope>
    <source>
        <strain evidence="2 3">DSM 18034</strain>
    </source>
</reference>
<keyword evidence="1" id="KW-0732">Signal</keyword>
<feature type="chain" id="PRO_5011961905" description="Lipoprotein" evidence="1">
    <location>
        <begin position="24"/>
        <end position="143"/>
    </location>
</feature>